<evidence type="ECO:0000313" key="2">
    <source>
        <dbReference type="Proteomes" id="UP001595807"/>
    </source>
</evidence>
<dbReference type="InterPro" id="IPR010738">
    <property type="entry name" value="DUF1310"/>
</dbReference>
<organism evidence="1 2">
    <name type="scientific">Streptococcus caprae</name>
    <dbReference type="NCBI Taxonomy" id="1640501"/>
    <lineage>
        <taxon>Bacteria</taxon>
        <taxon>Bacillati</taxon>
        <taxon>Bacillota</taxon>
        <taxon>Bacilli</taxon>
        <taxon>Lactobacillales</taxon>
        <taxon>Streptococcaceae</taxon>
        <taxon>Streptococcus</taxon>
    </lineage>
</organism>
<gene>
    <name evidence="1" type="ORF">ACFORF_01185</name>
</gene>
<protein>
    <submittedName>
        <fullName evidence="1">DUF1310 family protein</fullName>
    </submittedName>
</protein>
<dbReference type="Pfam" id="PF07006">
    <property type="entry name" value="DUF1310"/>
    <property type="match status" value="1"/>
</dbReference>
<dbReference type="RefSeq" id="WP_380424550.1">
    <property type="nucleotide sequence ID" value="NZ_JBHRZV010000004.1"/>
</dbReference>
<accession>A0ABV8CTI1</accession>
<dbReference type="Proteomes" id="UP001595807">
    <property type="component" value="Unassembled WGS sequence"/>
</dbReference>
<reference evidence="2" key="1">
    <citation type="journal article" date="2019" name="Int. J. Syst. Evol. Microbiol.">
        <title>The Global Catalogue of Microorganisms (GCM) 10K type strain sequencing project: providing services to taxonomists for standard genome sequencing and annotation.</title>
        <authorList>
            <consortium name="The Broad Institute Genomics Platform"/>
            <consortium name="The Broad Institute Genome Sequencing Center for Infectious Disease"/>
            <person name="Wu L."/>
            <person name="Ma J."/>
        </authorList>
    </citation>
    <scope>NUCLEOTIDE SEQUENCE [LARGE SCALE GENOMIC DNA]</scope>
    <source>
        <strain evidence="2">CCUG 67170</strain>
    </source>
</reference>
<name>A0ABV8CTI1_9STRE</name>
<comment type="caution">
    <text evidence="1">The sequence shown here is derived from an EMBL/GenBank/DDBJ whole genome shotgun (WGS) entry which is preliminary data.</text>
</comment>
<proteinExistence type="predicted"/>
<sequence>MTKQKFLNLSILSLLVLALLGGCSILGGKKAMAAKREAEKQEMIEIVESEEAKAIFEDNLRGLEEGALSNGAKIQNYEIDYDSLEFIPSGGLAVELKVNNSKDLKMSIILVKDSDSSLRGSSSMTSRALIDYIRGE</sequence>
<evidence type="ECO:0000313" key="1">
    <source>
        <dbReference type="EMBL" id="MFC3927249.1"/>
    </source>
</evidence>
<keyword evidence="2" id="KW-1185">Reference proteome</keyword>
<dbReference type="EMBL" id="JBHRZV010000004">
    <property type="protein sequence ID" value="MFC3927249.1"/>
    <property type="molecule type" value="Genomic_DNA"/>
</dbReference>
<dbReference type="PROSITE" id="PS51257">
    <property type="entry name" value="PROKAR_LIPOPROTEIN"/>
    <property type="match status" value="1"/>
</dbReference>